<reference evidence="2" key="1">
    <citation type="submission" date="2018-01" db="EMBL/GenBank/DDBJ databases">
        <authorList>
            <person name="Gaut B.S."/>
            <person name="Morton B.R."/>
            <person name="Clegg M.T."/>
            <person name="Duvall M.R."/>
        </authorList>
    </citation>
    <scope>NUCLEOTIDE SEQUENCE [LARGE SCALE GENOMIC DNA]</scope>
</reference>
<sequence>MSGDIPYLSFPRKSPWFKIVDPDRFATVMEFALAAGVADKLIKRLEYLARYGDGVSLSSP</sequence>
<accession>A0A375CRC6</accession>
<proteinExistence type="predicted"/>
<gene>
    <name evidence="1" type="ORF">CBM2589_U10156</name>
</gene>
<protein>
    <submittedName>
        <fullName evidence="1">Uncharacterized protein</fullName>
    </submittedName>
</protein>
<dbReference type="EMBL" id="OFSP01000078">
    <property type="protein sequence ID" value="SOY77651.1"/>
    <property type="molecule type" value="Genomic_DNA"/>
</dbReference>
<evidence type="ECO:0000313" key="2">
    <source>
        <dbReference type="Proteomes" id="UP000256297"/>
    </source>
</evidence>
<comment type="caution">
    <text evidence="1">The sequence shown here is derived from an EMBL/GenBank/DDBJ whole genome shotgun (WGS) entry which is preliminary data.</text>
</comment>
<dbReference type="Proteomes" id="UP000256297">
    <property type="component" value="Unassembled WGS sequence"/>
</dbReference>
<evidence type="ECO:0000313" key="1">
    <source>
        <dbReference type="EMBL" id="SOY77651.1"/>
    </source>
</evidence>
<dbReference type="AlphaFoldDB" id="A0A375CRC6"/>
<organism evidence="1 2">
    <name type="scientific">Cupriavidus taiwanensis</name>
    <dbReference type="NCBI Taxonomy" id="164546"/>
    <lineage>
        <taxon>Bacteria</taxon>
        <taxon>Pseudomonadati</taxon>
        <taxon>Pseudomonadota</taxon>
        <taxon>Betaproteobacteria</taxon>
        <taxon>Burkholderiales</taxon>
        <taxon>Burkholderiaceae</taxon>
        <taxon>Cupriavidus</taxon>
    </lineage>
</organism>
<name>A0A375CRC6_9BURK</name>